<dbReference type="OrthoDB" id="663321at2759"/>
<evidence type="ECO:0000313" key="2">
    <source>
        <dbReference type="Proteomes" id="UP000701853"/>
    </source>
</evidence>
<sequence length="133" mass="15006">MVAIRFDIEKFDGITSFNLWQVYGNTGGIDGENDIHLVERLETLYLTKPLANRLVLKQQLYTFCMNKGFVEVASSRYVDQATIDQRLRDKYSPIFLTSLSAIRSLGKPASDKIRAVHAVSHRVVPGGPNQLHN</sequence>
<name>A0A8J5YBB2_9ROSI</name>
<reference evidence="1 2" key="1">
    <citation type="journal article" date="2021" name="bioRxiv">
        <title>The Gossypium anomalum genome as a resource for cotton improvement and evolutionary analysis of hybrid incompatibility.</title>
        <authorList>
            <person name="Grover C.E."/>
            <person name="Yuan D."/>
            <person name="Arick M.A."/>
            <person name="Miller E.R."/>
            <person name="Hu G."/>
            <person name="Peterson D.G."/>
            <person name="Wendel J.F."/>
            <person name="Udall J.A."/>
        </authorList>
    </citation>
    <scope>NUCLEOTIDE SEQUENCE [LARGE SCALE GENOMIC DNA]</scope>
    <source>
        <strain evidence="1">JFW-Udall</strain>
        <tissue evidence="1">Leaf</tissue>
    </source>
</reference>
<gene>
    <name evidence="1" type="ORF">CXB51_019272</name>
</gene>
<comment type="caution">
    <text evidence="1">The sequence shown here is derived from an EMBL/GenBank/DDBJ whole genome shotgun (WGS) entry which is preliminary data.</text>
</comment>
<dbReference type="AlphaFoldDB" id="A0A8J5YBB2"/>
<dbReference type="EMBL" id="JAHUZN010000008">
    <property type="protein sequence ID" value="KAG8485928.1"/>
    <property type="molecule type" value="Genomic_DNA"/>
</dbReference>
<organism evidence="1 2">
    <name type="scientific">Gossypium anomalum</name>
    <dbReference type="NCBI Taxonomy" id="47600"/>
    <lineage>
        <taxon>Eukaryota</taxon>
        <taxon>Viridiplantae</taxon>
        <taxon>Streptophyta</taxon>
        <taxon>Embryophyta</taxon>
        <taxon>Tracheophyta</taxon>
        <taxon>Spermatophyta</taxon>
        <taxon>Magnoliopsida</taxon>
        <taxon>eudicotyledons</taxon>
        <taxon>Gunneridae</taxon>
        <taxon>Pentapetalae</taxon>
        <taxon>rosids</taxon>
        <taxon>malvids</taxon>
        <taxon>Malvales</taxon>
        <taxon>Malvaceae</taxon>
        <taxon>Malvoideae</taxon>
        <taxon>Gossypium</taxon>
    </lineage>
</organism>
<keyword evidence="2" id="KW-1185">Reference proteome</keyword>
<accession>A0A8J5YBB2</accession>
<protein>
    <submittedName>
        <fullName evidence="1">Uncharacterized protein</fullName>
    </submittedName>
</protein>
<proteinExistence type="predicted"/>
<dbReference type="Proteomes" id="UP000701853">
    <property type="component" value="Chromosome 8"/>
</dbReference>
<evidence type="ECO:0000313" key="1">
    <source>
        <dbReference type="EMBL" id="KAG8485928.1"/>
    </source>
</evidence>